<evidence type="ECO:0000313" key="7">
    <source>
        <dbReference type="Proteomes" id="UP000554144"/>
    </source>
</evidence>
<dbReference type="InterPro" id="IPR037402">
    <property type="entry name" value="YidZ_PBP2"/>
</dbReference>
<dbReference type="PANTHER" id="PTHR30118">
    <property type="entry name" value="HTH-TYPE TRANSCRIPTIONAL REGULATOR LEUO-RELATED"/>
    <property type="match status" value="1"/>
</dbReference>
<dbReference type="Proteomes" id="UP000554144">
    <property type="component" value="Unassembled WGS sequence"/>
</dbReference>
<dbReference type="AlphaFoldDB" id="A0A853H3H7"/>
<evidence type="ECO:0000256" key="4">
    <source>
        <dbReference type="ARBA" id="ARBA00023163"/>
    </source>
</evidence>
<evidence type="ECO:0000256" key="2">
    <source>
        <dbReference type="ARBA" id="ARBA00023015"/>
    </source>
</evidence>
<keyword evidence="4" id="KW-0804">Transcription</keyword>
<dbReference type="SUPFAM" id="SSF46785">
    <property type="entry name" value="Winged helix' DNA-binding domain"/>
    <property type="match status" value="1"/>
</dbReference>
<dbReference type="InterPro" id="IPR000847">
    <property type="entry name" value="LysR_HTH_N"/>
</dbReference>
<dbReference type="Gene3D" id="1.10.10.10">
    <property type="entry name" value="Winged helix-like DNA-binding domain superfamily/Winged helix DNA-binding domain"/>
    <property type="match status" value="1"/>
</dbReference>
<gene>
    <name evidence="6" type="ORF">H0A62_05810</name>
</gene>
<protein>
    <submittedName>
        <fullName evidence="6">LysR family transcriptional regulator</fullName>
    </submittedName>
</protein>
<dbReference type="InterPro" id="IPR036388">
    <property type="entry name" value="WH-like_DNA-bd_sf"/>
</dbReference>
<keyword evidence="3" id="KW-0238">DNA-binding</keyword>
<dbReference type="EMBL" id="JACCEV010000001">
    <property type="protein sequence ID" value="NYT85113.1"/>
    <property type="molecule type" value="Genomic_DNA"/>
</dbReference>
<feature type="domain" description="HTH lysR-type" evidence="5">
    <location>
        <begin position="17"/>
        <end position="72"/>
    </location>
</feature>
<comment type="similarity">
    <text evidence="1">Belongs to the LysR transcriptional regulatory family.</text>
</comment>
<dbReference type="Pfam" id="PF03466">
    <property type="entry name" value="LysR_substrate"/>
    <property type="match status" value="1"/>
</dbReference>
<dbReference type="GO" id="GO:0003677">
    <property type="term" value="F:DNA binding"/>
    <property type="evidence" value="ECO:0007669"/>
    <property type="project" value="UniProtKB-KW"/>
</dbReference>
<name>A0A853H3H7_9BURK</name>
<sequence length="319" mass="35624">MSHDPDPTFSLLRRVSMPLLLCFDSLMRTRSVTVTAQHLNKSQPAISRDLARLRLLLKDPVFVVIRKKLVPTERALSLHAQVHAALAELEHVLSAGQPFSPAELSGVVNIGAAAHIELLLAAPLTTRLQALAPGLMLRFQPVHGDFSPDDLDSGRMDLAIGLFSGLPARYPSQVLFKDERVAVMSSRHPLAHLERLALKDLHRVKWLAFSHMHGKTTNFDRALEGSGYAMHFNAYVSSFGMAPYFLMETEYGTTMPRVIAEKHLQYFDLKLIRLPAALRELSMVMVWSVQNDSARLNQWLRQTITGLVTELLPGQLPKA</sequence>
<dbReference type="CDD" id="cd08417">
    <property type="entry name" value="PBP2_Nitroaromatics_like"/>
    <property type="match status" value="1"/>
</dbReference>
<dbReference type="Gene3D" id="3.40.190.10">
    <property type="entry name" value="Periplasmic binding protein-like II"/>
    <property type="match status" value="2"/>
</dbReference>
<dbReference type="RefSeq" id="WP_130037364.1">
    <property type="nucleotide sequence ID" value="NZ_JACCEV010000001.1"/>
</dbReference>
<dbReference type="InterPro" id="IPR050389">
    <property type="entry name" value="LysR-type_TF"/>
</dbReference>
<keyword evidence="7" id="KW-1185">Reference proteome</keyword>
<reference evidence="6 7" key="1">
    <citation type="submission" date="2020-07" db="EMBL/GenBank/DDBJ databases">
        <title>Taxonomic revisions and descriptions of new bacterial species based on genomic comparisons in the high-G+C-content subgroup of the family Alcaligenaceae.</title>
        <authorList>
            <person name="Szabo A."/>
            <person name="Felfoldi T."/>
        </authorList>
    </citation>
    <scope>NUCLEOTIDE SEQUENCE [LARGE SCALE GENOMIC DNA]</scope>
    <source>
        <strain evidence="6 7">DSM 25667</strain>
    </source>
</reference>
<dbReference type="InterPro" id="IPR036390">
    <property type="entry name" value="WH_DNA-bd_sf"/>
</dbReference>
<comment type="caution">
    <text evidence="6">The sequence shown here is derived from an EMBL/GenBank/DDBJ whole genome shotgun (WGS) entry which is preliminary data.</text>
</comment>
<evidence type="ECO:0000256" key="3">
    <source>
        <dbReference type="ARBA" id="ARBA00023125"/>
    </source>
</evidence>
<dbReference type="InterPro" id="IPR005119">
    <property type="entry name" value="LysR_subst-bd"/>
</dbReference>
<dbReference type="OrthoDB" id="8437302at2"/>
<evidence type="ECO:0000259" key="5">
    <source>
        <dbReference type="PROSITE" id="PS50931"/>
    </source>
</evidence>
<dbReference type="SUPFAM" id="SSF53850">
    <property type="entry name" value="Periplasmic binding protein-like II"/>
    <property type="match status" value="1"/>
</dbReference>
<dbReference type="GO" id="GO:0003700">
    <property type="term" value="F:DNA-binding transcription factor activity"/>
    <property type="evidence" value="ECO:0007669"/>
    <property type="project" value="InterPro"/>
</dbReference>
<accession>A0A853H3H7</accession>
<dbReference type="Pfam" id="PF00126">
    <property type="entry name" value="HTH_1"/>
    <property type="match status" value="1"/>
</dbReference>
<organism evidence="6 7">
    <name type="scientific">Pollutimonas harenae</name>
    <dbReference type="NCBI Taxonomy" id="657015"/>
    <lineage>
        <taxon>Bacteria</taxon>
        <taxon>Pseudomonadati</taxon>
        <taxon>Pseudomonadota</taxon>
        <taxon>Betaproteobacteria</taxon>
        <taxon>Burkholderiales</taxon>
        <taxon>Alcaligenaceae</taxon>
        <taxon>Pollutimonas</taxon>
    </lineage>
</organism>
<proteinExistence type="inferred from homology"/>
<keyword evidence="2" id="KW-0805">Transcription regulation</keyword>
<dbReference type="PROSITE" id="PS50931">
    <property type="entry name" value="HTH_LYSR"/>
    <property type="match status" value="1"/>
</dbReference>
<evidence type="ECO:0000313" key="6">
    <source>
        <dbReference type="EMBL" id="NYT85113.1"/>
    </source>
</evidence>
<dbReference type="PANTHER" id="PTHR30118:SF15">
    <property type="entry name" value="TRANSCRIPTIONAL REGULATORY PROTEIN"/>
    <property type="match status" value="1"/>
</dbReference>
<evidence type="ECO:0000256" key="1">
    <source>
        <dbReference type="ARBA" id="ARBA00009437"/>
    </source>
</evidence>